<evidence type="ECO:0000259" key="1">
    <source>
        <dbReference type="Pfam" id="PF19864"/>
    </source>
</evidence>
<dbReference type="PANTHER" id="PTHR42731:SF1">
    <property type="entry name" value="RADICAL SAM DOMAIN PROTEIN"/>
    <property type="match status" value="1"/>
</dbReference>
<dbReference type="PANTHER" id="PTHR42731">
    <property type="entry name" value="SLL1084 PROTEIN"/>
    <property type="match status" value="1"/>
</dbReference>
<organism evidence="2 3">
    <name type="scientific">Tectimicrobiota bacterium</name>
    <dbReference type="NCBI Taxonomy" id="2528274"/>
    <lineage>
        <taxon>Bacteria</taxon>
        <taxon>Pseudomonadati</taxon>
        <taxon>Nitrospinota/Tectimicrobiota group</taxon>
        <taxon>Candidatus Tectimicrobiota</taxon>
    </lineage>
</organism>
<dbReference type="Proteomes" id="UP000741360">
    <property type="component" value="Unassembled WGS sequence"/>
</dbReference>
<dbReference type="InterPro" id="IPR058240">
    <property type="entry name" value="rSAM_sf"/>
</dbReference>
<name>A0A932GMW0_UNCTE</name>
<protein>
    <recommendedName>
        <fullName evidence="1">Radical SAM domain-containing protein</fullName>
    </recommendedName>
</protein>
<accession>A0A932GMW0</accession>
<dbReference type="EMBL" id="JACPSX010000030">
    <property type="protein sequence ID" value="MBI3013785.1"/>
    <property type="molecule type" value="Genomic_DNA"/>
</dbReference>
<dbReference type="AlphaFoldDB" id="A0A932GMW0"/>
<proteinExistence type="predicted"/>
<evidence type="ECO:0000313" key="3">
    <source>
        <dbReference type="Proteomes" id="UP000741360"/>
    </source>
</evidence>
<dbReference type="InterPro" id="IPR045784">
    <property type="entry name" value="Radical_SAM_N2"/>
</dbReference>
<evidence type="ECO:0000313" key="2">
    <source>
        <dbReference type="EMBL" id="MBI3013785.1"/>
    </source>
</evidence>
<comment type="caution">
    <text evidence="2">The sequence shown here is derived from an EMBL/GenBank/DDBJ whole genome shotgun (WGS) entry which is preliminary data.</text>
</comment>
<sequence length="391" mass="44086">MSWQGIPDPPPAGFIPEIGSPSILLFCARSEVDYPFIVRVLDLLGLDRSRRSHKKGRSSSPWVLVYLKTPGINPEPLAPFVDGFLLGEPEKILPPVCVAFPRNREFWTSPAAIVPGLYVPRNYRVEYTPAGVIRGIKPRSPFSQPVPYRCPLPAAWWRRHFPGASGSGAVARGKRAALWPVGSSAKLRRLLGRPPEEEHYLSQVPGLLQRGAENFTLHFFVGLPGEGAEDREGIIRLVKRLRHAVFQFRRPTLFSGLITVNLVSFSPKPFSPLQWEGMFPLSLLQLQMKALVSKLRAIPGVHVVHDLPKWAYLYGILARGDRRAGEFLRALARRGGDWWSALSEVNLNPDFYTVRQRSLEESLPWDHLEGPVPRQKLEDQARAWREQAVRS</sequence>
<reference evidence="2" key="1">
    <citation type="submission" date="2020-07" db="EMBL/GenBank/DDBJ databases">
        <title>Huge and variable diversity of episymbiotic CPR bacteria and DPANN archaea in groundwater ecosystems.</title>
        <authorList>
            <person name="He C.Y."/>
            <person name="Keren R."/>
            <person name="Whittaker M."/>
            <person name="Farag I.F."/>
            <person name="Doudna J."/>
            <person name="Cate J.H.D."/>
            <person name="Banfield J.F."/>
        </authorList>
    </citation>
    <scope>NUCLEOTIDE SEQUENCE</scope>
    <source>
        <strain evidence="2">NC_groundwater_717_Ag_S-0.2um_59_8</strain>
    </source>
</reference>
<gene>
    <name evidence="2" type="ORF">HYY65_01680</name>
</gene>
<feature type="domain" description="Radical SAM" evidence="1">
    <location>
        <begin position="22"/>
        <end position="120"/>
    </location>
</feature>
<dbReference type="SUPFAM" id="SSF102114">
    <property type="entry name" value="Radical SAM enzymes"/>
    <property type="match status" value="1"/>
</dbReference>
<dbReference type="Pfam" id="PF19864">
    <property type="entry name" value="Radical_SAM_N2"/>
    <property type="match status" value="1"/>
</dbReference>